<organism evidence="1">
    <name type="scientific">uncultured Caudovirales phage</name>
    <dbReference type="NCBI Taxonomy" id="2100421"/>
    <lineage>
        <taxon>Viruses</taxon>
        <taxon>Duplodnaviria</taxon>
        <taxon>Heunggongvirae</taxon>
        <taxon>Uroviricota</taxon>
        <taxon>Caudoviricetes</taxon>
        <taxon>Peduoviridae</taxon>
        <taxon>Maltschvirus</taxon>
        <taxon>Maltschvirus maltsch</taxon>
    </lineage>
</organism>
<dbReference type="EMBL" id="LR797491">
    <property type="protein sequence ID" value="CAB4220710.1"/>
    <property type="molecule type" value="Genomic_DNA"/>
</dbReference>
<name>A0A6J5S2H9_9CAUD</name>
<gene>
    <name evidence="1" type="ORF">UFOVP1376_41</name>
    <name evidence="2" type="ORF">UFOVP1623_22</name>
</gene>
<accession>A0A6J5S2H9</accession>
<sequence length="61" mass="6643">MALADLLLDLEDGRLTRSKAQAVYKWPRQQNVLGLALALGLWCGADSLTAQDVGFHAVVDF</sequence>
<dbReference type="EMBL" id="LR797312">
    <property type="protein sequence ID" value="CAB4202809.1"/>
    <property type="molecule type" value="Genomic_DNA"/>
</dbReference>
<evidence type="ECO:0000313" key="2">
    <source>
        <dbReference type="EMBL" id="CAB4220710.1"/>
    </source>
</evidence>
<proteinExistence type="predicted"/>
<reference evidence="1" key="1">
    <citation type="submission" date="2020-05" db="EMBL/GenBank/DDBJ databases">
        <authorList>
            <person name="Chiriac C."/>
            <person name="Salcher M."/>
            <person name="Ghai R."/>
            <person name="Kavagutti S V."/>
        </authorList>
    </citation>
    <scope>NUCLEOTIDE SEQUENCE</scope>
</reference>
<evidence type="ECO:0000313" key="1">
    <source>
        <dbReference type="EMBL" id="CAB4202809.1"/>
    </source>
</evidence>
<protein>
    <submittedName>
        <fullName evidence="1">Uncharacterized protein</fullName>
    </submittedName>
</protein>